<dbReference type="Pfam" id="PF02458">
    <property type="entry name" value="Transferase"/>
    <property type="match status" value="1"/>
</dbReference>
<gene>
    <name evidence="1" type="ORF">C2S_12805</name>
</gene>
<dbReference type="AlphaFoldDB" id="A0A9Q9S1F2"/>
<protein>
    <recommendedName>
        <fullName evidence="3">Trichothecene 3-O-acetyltransferase</fullName>
    </recommendedName>
</protein>
<organism evidence="1 2">
    <name type="scientific">Fusarium fujikuroi</name>
    <name type="common">Bakanae and foot rot disease fungus</name>
    <name type="synonym">Gibberella fujikuroi</name>
    <dbReference type="NCBI Taxonomy" id="5127"/>
    <lineage>
        <taxon>Eukaryota</taxon>
        <taxon>Fungi</taxon>
        <taxon>Dikarya</taxon>
        <taxon>Ascomycota</taxon>
        <taxon>Pezizomycotina</taxon>
        <taxon>Sordariomycetes</taxon>
        <taxon>Hypocreomycetidae</taxon>
        <taxon>Hypocreales</taxon>
        <taxon>Nectriaceae</taxon>
        <taxon>Fusarium</taxon>
        <taxon>Fusarium fujikuroi species complex</taxon>
    </lineage>
</organism>
<comment type="caution">
    <text evidence="1">The sequence shown here is derived from an EMBL/GenBank/DDBJ whole genome shotgun (WGS) entry which is preliminary data.</text>
</comment>
<sequence length="523" mass="59156">MEIIPVSWSDQTSPIPNLRTRTFFITDHPLDEQVLKTGLDKLIRDHWRKLGARIFPSRGDTRLKCHLPYVFPDGYELFKWSSVSAGYSYGETYELSKILHPSDGVAFLPDMETIDARLRPKDWPDERKDEPPNSPLLYVHLTKFSDGAALAVSVPHVFADQGGLANIIKAWLIVIEGKTPPEMTGYKDDLLGSEKLSNTEASPGDRIGRMRIRSIKDQALVMGRIALDLIKDRKEESRLVFLPIQVVQNLRDKARDRSVGKHVFASEISNGDIITAIFTKLARINCESKYDVSLSSTINCKSTSPFTTLANELVRDRIPELQREKGEGFVHNAVHYATANFAIKPSTELDEIALQNRIAVNKALEESDIKAGVSTLRELAKANQVMLICEPHHKLYSSSNWSGSWQGIDFTKAAPKSYDLSSYRKEMVVLGQSKTLKAPLRYRTVIMCRTSEGFWCDFAAPVKTMALVDKFFRWDPSLGILMEEMESYGTSESRRAFKSKCRIPWSLFLILRLQAGVIRSKHK</sequence>
<name>A0A9Q9S1F2_FUSFU</name>
<dbReference type="EMBL" id="CABFJX010000420">
    <property type="protein sequence ID" value="VTT83611.1"/>
    <property type="molecule type" value="Genomic_DNA"/>
</dbReference>
<evidence type="ECO:0000313" key="2">
    <source>
        <dbReference type="Proteomes" id="UP000760494"/>
    </source>
</evidence>
<accession>A0A9Q9S1F2</accession>
<dbReference type="InterPro" id="IPR023213">
    <property type="entry name" value="CAT-like_dom_sf"/>
</dbReference>
<dbReference type="Gene3D" id="3.30.559.10">
    <property type="entry name" value="Chloramphenicol acetyltransferase-like domain"/>
    <property type="match status" value="1"/>
</dbReference>
<evidence type="ECO:0008006" key="3">
    <source>
        <dbReference type="Google" id="ProtNLM"/>
    </source>
</evidence>
<dbReference type="Proteomes" id="UP000760494">
    <property type="component" value="Unassembled WGS sequence"/>
</dbReference>
<evidence type="ECO:0000313" key="1">
    <source>
        <dbReference type="EMBL" id="VTT83611.1"/>
    </source>
</evidence>
<proteinExistence type="predicted"/>
<reference evidence="1" key="1">
    <citation type="submission" date="2019-05" db="EMBL/GenBank/DDBJ databases">
        <authorList>
            <person name="Piombo E."/>
        </authorList>
    </citation>
    <scope>NUCLEOTIDE SEQUENCE</scope>
    <source>
        <strain evidence="1">C2S</strain>
    </source>
</reference>